<comment type="caution">
    <text evidence="7">The sequence shown here is derived from an EMBL/GenBank/DDBJ whole genome shotgun (WGS) entry which is preliminary data.</text>
</comment>
<dbReference type="PANTHER" id="PTHR39583">
    <property type="entry name" value="TYPE II SECRETION SYSTEM PROTEIN J-RELATED"/>
    <property type="match status" value="1"/>
</dbReference>
<keyword evidence="2" id="KW-0488">Methylation</keyword>
<dbReference type="AlphaFoldDB" id="A0A7C3GLL9"/>
<dbReference type="InterPro" id="IPR012902">
    <property type="entry name" value="N_methyl_site"/>
</dbReference>
<dbReference type="PANTHER" id="PTHR39583:SF2">
    <property type="entry name" value="TYPE II SECRETION SYSTEM PROTEIN J"/>
    <property type="match status" value="1"/>
</dbReference>
<dbReference type="NCBIfam" id="TIGR02532">
    <property type="entry name" value="IV_pilin_GFxxxE"/>
    <property type="match status" value="1"/>
</dbReference>
<protein>
    <submittedName>
        <fullName evidence="7">Prepilin-type N-terminal cleavage/methylation domain-containing protein</fullName>
    </submittedName>
</protein>
<evidence type="ECO:0000313" key="7">
    <source>
        <dbReference type="EMBL" id="HFC98621.1"/>
    </source>
</evidence>
<dbReference type="Proteomes" id="UP000886043">
    <property type="component" value="Unassembled WGS sequence"/>
</dbReference>
<organism evidence="7">
    <name type="scientific">Thermosulfurimonas dismutans</name>
    <dbReference type="NCBI Taxonomy" id="999894"/>
    <lineage>
        <taxon>Bacteria</taxon>
        <taxon>Pseudomonadati</taxon>
        <taxon>Thermodesulfobacteriota</taxon>
        <taxon>Thermodesulfobacteria</taxon>
        <taxon>Thermodesulfobacteriales</taxon>
        <taxon>Thermodesulfobacteriaceae</taxon>
        <taxon>Thermosulfurimonas</taxon>
    </lineage>
</organism>
<evidence type="ECO:0000256" key="1">
    <source>
        <dbReference type="ARBA" id="ARBA00004167"/>
    </source>
</evidence>
<dbReference type="EMBL" id="DRMH01000128">
    <property type="protein sequence ID" value="HFC98621.1"/>
    <property type="molecule type" value="Genomic_DNA"/>
</dbReference>
<evidence type="ECO:0000256" key="6">
    <source>
        <dbReference type="SAM" id="Phobius"/>
    </source>
</evidence>
<dbReference type="Pfam" id="PF07963">
    <property type="entry name" value="N_methyl"/>
    <property type="match status" value="1"/>
</dbReference>
<feature type="transmembrane region" description="Helical" evidence="6">
    <location>
        <begin position="12"/>
        <end position="33"/>
    </location>
</feature>
<proteinExistence type="predicted"/>
<comment type="subcellular location">
    <subcellularLocation>
        <location evidence="1">Membrane</location>
        <topology evidence="1">Single-pass membrane protein</topology>
    </subcellularLocation>
</comment>
<keyword evidence="3 6" id="KW-0812">Transmembrane</keyword>
<dbReference type="InterPro" id="IPR051621">
    <property type="entry name" value="T2SS_protein_J"/>
</dbReference>
<keyword evidence="5 6" id="KW-0472">Membrane</keyword>
<accession>A0A7C3GLL9</accession>
<keyword evidence="4 6" id="KW-1133">Transmembrane helix</keyword>
<gene>
    <name evidence="7" type="ORF">ENJ40_09255</name>
</gene>
<dbReference type="GO" id="GO:0016020">
    <property type="term" value="C:membrane"/>
    <property type="evidence" value="ECO:0007669"/>
    <property type="project" value="UniProtKB-SubCell"/>
</dbReference>
<evidence type="ECO:0000256" key="3">
    <source>
        <dbReference type="ARBA" id="ARBA00022692"/>
    </source>
</evidence>
<name>A0A7C3GLL9_9BACT</name>
<evidence type="ECO:0000256" key="4">
    <source>
        <dbReference type="ARBA" id="ARBA00022989"/>
    </source>
</evidence>
<evidence type="ECO:0000256" key="2">
    <source>
        <dbReference type="ARBA" id="ARBA00022481"/>
    </source>
</evidence>
<reference evidence="7" key="1">
    <citation type="journal article" date="2020" name="mSystems">
        <title>Genome- and Community-Level Interaction Insights into Carbon Utilization and Element Cycling Functions of Hydrothermarchaeota in Hydrothermal Sediment.</title>
        <authorList>
            <person name="Zhou Z."/>
            <person name="Liu Y."/>
            <person name="Xu W."/>
            <person name="Pan J."/>
            <person name="Luo Z.H."/>
            <person name="Li M."/>
        </authorList>
    </citation>
    <scope>NUCLEOTIDE SEQUENCE [LARGE SCALE GENOMIC DNA]</scope>
    <source>
        <strain evidence="7">HyVt-483</strain>
    </source>
</reference>
<dbReference type="PROSITE" id="PS00409">
    <property type="entry name" value="PROKAR_NTER_METHYL"/>
    <property type="match status" value="1"/>
</dbReference>
<evidence type="ECO:0000256" key="5">
    <source>
        <dbReference type="ARBA" id="ARBA00023136"/>
    </source>
</evidence>
<sequence length="177" mass="20636">MKGNRGFTLLEVLVVLLLLALIFGAVITVFRTAGRGALTLQRDAERLSRRTLLSYRLRYQLEGLLRSFRLERREDVLYMGFVTSVGETYPGVVQVRYRYKGKELFYCEKPYPYGEILSCDESREISLGTFENFKVMVFHGGRWWSEEEGFFGTPEKVEVDLEDTRMIVPVRVGRVWK</sequence>